<dbReference type="RefSeq" id="WP_193428003.1">
    <property type="nucleotide sequence ID" value="NZ_CBCSIP010000342.1"/>
</dbReference>
<evidence type="ECO:0000313" key="4">
    <source>
        <dbReference type="EMBL" id="MBE4750808.1"/>
    </source>
</evidence>
<comment type="caution">
    <text evidence="4">The sequence shown here is derived from an EMBL/GenBank/DDBJ whole genome shotgun (WGS) entry which is preliminary data.</text>
</comment>
<dbReference type="GO" id="GO:0004497">
    <property type="term" value="F:monooxygenase activity"/>
    <property type="evidence" value="ECO:0007669"/>
    <property type="project" value="UniProtKB-KW"/>
</dbReference>
<proteinExistence type="predicted"/>
<reference evidence="4 5" key="1">
    <citation type="submission" date="2020-02" db="EMBL/GenBank/DDBJ databases">
        <authorList>
            <person name="Babadi Z.K."/>
            <person name="Risdian C."/>
            <person name="Ebrahimipour G.H."/>
            <person name="Wink J."/>
        </authorList>
    </citation>
    <scope>NUCLEOTIDE SEQUENCE [LARGE SCALE GENOMIC DNA]</scope>
    <source>
        <strain evidence="4 5">ZKHCc1 1396</strain>
    </source>
</reference>
<dbReference type="Gene3D" id="3.50.50.60">
    <property type="entry name" value="FAD/NAD(P)-binding domain"/>
    <property type="match status" value="1"/>
</dbReference>
<dbReference type="Pfam" id="PF01494">
    <property type="entry name" value="FAD_binding_3"/>
    <property type="match status" value="1"/>
</dbReference>
<dbReference type="InterPro" id="IPR050631">
    <property type="entry name" value="PheA/TfdB_FAD_monoxygenase"/>
</dbReference>
<name>A0ABR9PSA2_9BACT</name>
<evidence type="ECO:0000256" key="1">
    <source>
        <dbReference type="ARBA" id="ARBA00023002"/>
    </source>
</evidence>
<evidence type="ECO:0000256" key="2">
    <source>
        <dbReference type="ARBA" id="ARBA00023027"/>
    </source>
</evidence>
<keyword evidence="1" id="KW-0560">Oxidoreductase</keyword>
<evidence type="ECO:0000259" key="3">
    <source>
        <dbReference type="Pfam" id="PF01494"/>
    </source>
</evidence>
<gene>
    <name evidence="4" type="ORF">G4177_21805</name>
</gene>
<evidence type="ECO:0000313" key="5">
    <source>
        <dbReference type="Proteomes" id="UP001516472"/>
    </source>
</evidence>
<accession>A0ABR9PSA2</accession>
<dbReference type="InterPro" id="IPR002938">
    <property type="entry name" value="FAD-bd"/>
</dbReference>
<dbReference type="InterPro" id="IPR036188">
    <property type="entry name" value="FAD/NAD-bd_sf"/>
</dbReference>
<protein>
    <submittedName>
        <fullName evidence="4">FAD-binding monooxygenase</fullName>
    </submittedName>
</protein>
<feature type="domain" description="FAD-binding" evidence="3">
    <location>
        <begin position="89"/>
        <end position="318"/>
    </location>
</feature>
<sequence>MRIVCVGGGPAGLYFSILAKLTNRQHDITVIERNPAGVTYGWGVVFWNDLLDDLHRNDPVSARQIEEAAARWDTQEVHLRGQLATRVGADGFSMGRDRLLDILTRRARELGVDIRYQCDVQDLSAFADAELIVACDGVNSRLRQQHASHFQPRVEEGKNKYIWLGTNKVFDAFTFAFAQTPAGWLWFHAYRFNNETSTCIVECQQETWEALGFGTMGPEETLRKLEDIFQRHLKGHSLFHQLRGMGKAPWLHFKRITNERWYHDKVALMGDAAHTTHFSIGSGTKLAIQDAIALARRLREHNHLPDALQAYDEERRSALVAIQLAARSSSEWFESVPDHIDQSTLQFAHALLNRRGSSVWSYLLLLASQQPALRGVLRGIHASRRWVRSQQHGRRGDQARSA</sequence>
<dbReference type="PRINTS" id="PR00420">
    <property type="entry name" value="RNGMNOXGNASE"/>
</dbReference>
<dbReference type="EMBL" id="JAAIYO010000006">
    <property type="protein sequence ID" value="MBE4750808.1"/>
    <property type="molecule type" value="Genomic_DNA"/>
</dbReference>
<dbReference type="SUPFAM" id="SSF51905">
    <property type="entry name" value="FAD/NAD(P)-binding domain"/>
    <property type="match status" value="1"/>
</dbReference>
<dbReference type="PANTHER" id="PTHR43476:SF4">
    <property type="entry name" value="BLR0106 PROTEIN"/>
    <property type="match status" value="1"/>
</dbReference>
<keyword evidence="2" id="KW-0520">NAD</keyword>
<keyword evidence="4" id="KW-0503">Monooxygenase</keyword>
<dbReference type="PANTHER" id="PTHR43476">
    <property type="entry name" value="3-(3-HYDROXY-PHENYL)PROPIONATE/3-HYDROXYCINNAMIC ACID HYDROXYLASE"/>
    <property type="match status" value="1"/>
</dbReference>
<dbReference type="Proteomes" id="UP001516472">
    <property type="component" value="Unassembled WGS sequence"/>
</dbReference>
<dbReference type="Gene3D" id="3.30.9.20">
    <property type="match status" value="1"/>
</dbReference>
<keyword evidence="5" id="KW-1185">Reference proteome</keyword>
<organism evidence="4 5">
    <name type="scientific">Corallococcus soli</name>
    <dbReference type="NCBI Taxonomy" id="2710757"/>
    <lineage>
        <taxon>Bacteria</taxon>
        <taxon>Pseudomonadati</taxon>
        <taxon>Myxococcota</taxon>
        <taxon>Myxococcia</taxon>
        <taxon>Myxococcales</taxon>
        <taxon>Cystobacterineae</taxon>
        <taxon>Myxococcaceae</taxon>
        <taxon>Corallococcus</taxon>
    </lineage>
</organism>